<feature type="region of interest" description="Disordered" evidence="2">
    <location>
        <begin position="265"/>
        <end position="301"/>
    </location>
</feature>
<dbReference type="EMBL" id="KV784371">
    <property type="protein sequence ID" value="OEU10462.1"/>
    <property type="molecule type" value="Genomic_DNA"/>
</dbReference>
<feature type="compositionally biased region" description="Low complexity" evidence="2">
    <location>
        <begin position="271"/>
        <end position="283"/>
    </location>
</feature>
<evidence type="ECO:0000256" key="1">
    <source>
        <dbReference type="SAM" id="Coils"/>
    </source>
</evidence>
<accession>A0A1E7EX31</accession>
<dbReference type="InParanoid" id="A0A1E7EX31"/>
<keyword evidence="1" id="KW-0175">Coiled coil</keyword>
<dbReference type="AlphaFoldDB" id="A0A1E7EX31"/>
<evidence type="ECO:0000313" key="3">
    <source>
        <dbReference type="EMBL" id="OEU10462.1"/>
    </source>
</evidence>
<dbReference type="Proteomes" id="UP000095751">
    <property type="component" value="Unassembled WGS sequence"/>
</dbReference>
<proteinExistence type="predicted"/>
<gene>
    <name evidence="3" type="ORF">FRACYDRAFT_246880</name>
</gene>
<sequence>MINKTTDMLSLSSPAITSIKSQPVTTTTTPLLLQPPAAVITGTTTYQMPQVQTLLQQIQQQIQQQMQILHQQQQQQQQQQLQAQQKEIEIELINRATIIKNDDEKIHIDKLLKEALRQKKIQIAGEIDTSFPSSCQDHLRLVQAEQQHREQQLLFSEARRFVALIEKQKEDVQEQERILSIKQQQLEREQELKLTKEEEEEQQQQLLNEMNISIIELQEKQEVIHQNSKNSKDQYEIVKSRLKALILKRYRPKLKNILLKKRHASTTIKRSSTCGSGSGISSTPYQEYQRRTEEQRKRQIWHREDRAVRKVLKAQQQKQEQEQLKLQSQNKIGQQKEQQQQQQQLAAPVPSYNMTPTIVEHFLVCSSFSGKKHSNNDDEMWKMNDIEYTKQIVIDSAILNTDSNSNDTRNTVLMNSENFKGHANASNDKNR</sequence>
<evidence type="ECO:0000256" key="2">
    <source>
        <dbReference type="SAM" id="MobiDB-lite"/>
    </source>
</evidence>
<organism evidence="3 4">
    <name type="scientific">Fragilariopsis cylindrus CCMP1102</name>
    <dbReference type="NCBI Taxonomy" id="635003"/>
    <lineage>
        <taxon>Eukaryota</taxon>
        <taxon>Sar</taxon>
        <taxon>Stramenopiles</taxon>
        <taxon>Ochrophyta</taxon>
        <taxon>Bacillariophyta</taxon>
        <taxon>Bacillariophyceae</taxon>
        <taxon>Bacillariophycidae</taxon>
        <taxon>Bacillariales</taxon>
        <taxon>Bacillariaceae</taxon>
        <taxon>Fragilariopsis</taxon>
    </lineage>
</organism>
<protein>
    <submittedName>
        <fullName evidence="3">Uncharacterized protein</fullName>
    </submittedName>
</protein>
<dbReference type="KEGG" id="fcy:FRACYDRAFT_246880"/>
<feature type="compositionally biased region" description="Basic and acidic residues" evidence="2">
    <location>
        <begin position="288"/>
        <end position="301"/>
    </location>
</feature>
<keyword evidence="4" id="KW-1185">Reference proteome</keyword>
<evidence type="ECO:0000313" key="4">
    <source>
        <dbReference type="Proteomes" id="UP000095751"/>
    </source>
</evidence>
<reference evidence="3 4" key="1">
    <citation type="submission" date="2016-09" db="EMBL/GenBank/DDBJ databases">
        <title>Extensive genetic diversity and differential bi-allelic expression allows diatom success in the polar Southern Ocean.</title>
        <authorList>
            <consortium name="DOE Joint Genome Institute"/>
            <person name="Mock T."/>
            <person name="Otillar R.P."/>
            <person name="Strauss J."/>
            <person name="Dupont C."/>
            <person name="Frickenhaus S."/>
            <person name="Maumus F."/>
            <person name="Mcmullan M."/>
            <person name="Sanges R."/>
            <person name="Schmutz J."/>
            <person name="Toseland A."/>
            <person name="Valas R."/>
            <person name="Veluchamy A."/>
            <person name="Ward B.J."/>
            <person name="Allen A."/>
            <person name="Barry K."/>
            <person name="Falciatore A."/>
            <person name="Ferrante M."/>
            <person name="Fortunato A.E."/>
            <person name="Gloeckner G."/>
            <person name="Gruber A."/>
            <person name="Hipkin R."/>
            <person name="Janech M."/>
            <person name="Kroth P."/>
            <person name="Leese F."/>
            <person name="Lindquist E."/>
            <person name="Lyon B.R."/>
            <person name="Martin J."/>
            <person name="Mayer C."/>
            <person name="Parker M."/>
            <person name="Quesneville H."/>
            <person name="Raymond J."/>
            <person name="Uhlig C."/>
            <person name="Valentin K.U."/>
            <person name="Worden A.Z."/>
            <person name="Armbrust E.V."/>
            <person name="Bowler C."/>
            <person name="Green B."/>
            <person name="Moulton V."/>
            <person name="Van Oosterhout C."/>
            <person name="Grigoriev I."/>
        </authorList>
    </citation>
    <scope>NUCLEOTIDE SEQUENCE [LARGE SCALE GENOMIC DNA]</scope>
    <source>
        <strain evidence="3 4">CCMP1102</strain>
    </source>
</reference>
<feature type="coiled-coil region" evidence="1">
    <location>
        <begin position="55"/>
        <end position="91"/>
    </location>
</feature>
<name>A0A1E7EX31_9STRA</name>
<feature type="coiled-coil region" evidence="1">
    <location>
        <begin position="165"/>
        <end position="220"/>
    </location>
</feature>